<accession>A0ACA9LUL0</accession>
<dbReference type="Proteomes" id="UP000789525">
    <property type="component" value="Unassembled WGS sequence"/>
</dbReference>
<sequence>MPTKGKIAILYPYTFKTSLIIVILDDFPEKLQARRVPIELDTISPIITSFPTQYNRFPVTETVWFLAGPIKISPGDKYRHLLPTSSNASWKWAQGRHPRNGGFLYGYLNAKIIVHLFRRTFGQSYREENSVKAVEISAARTLHTGNGKIESKTDLGVYSRQCKAVVRWPYNIKSWRPAFGGIKVPSQLVLNIRSSTF</sequence>
<dbReference type="EMBL" id="CAJVPT010007542">
    <property type="protein sequence ID" value="CAG8542601.1"/>
    <property type="molecule type" value="Genomic_DNA"/>
</dbReference>
<comment type="caution">
    <text evidence="1">The sequence shown here is derived from an EMBL/GenBank/DDBJ whole genome shotgun (WGS) entry which is preliminary data.</text>
</comment>
<name>A0ACA9LUL0_9GLOM</name>
<keyword evidence="2" id="KW-1185">Reference proteome</keyword>
<protein>
    <submittedName>
        <fullName evidence="1">15983_t:CDS:1</fullName>
    </submittedName>
</protein>
<proteinExistence type="predicted"/>
<organism evidence="1 2">
    <name type="scientific">Acaulospora colombiana</name>
    <dbReference type="NCBI Taxonomy" id="27376"/>
    <lineage>
        <taxon>Eukaryota</taxon>
        <taxon>Fungi</taxon>
        <taxon>Fungi incertae sedis</taxon>
        <taxon>Mucoromycota</taxon>
        <taxon>Glomeromycotina</taxon>
        <taxon>Glomeromycetes</taxon>
        <taxon>Diversisporales</taxon>
        <taxon>Acaulosporaceae</taxon>
        <taxon>Acaulospora</taxon>
    </lineage>
</organism>
<reference evidence="1" key="1">
    <citation type="submission" date="2021-06" db="EMBL/GenBank/DDBJ databases">
        <authorList>
            <person name="Kallberg Y."/>
            <person name="Tangrot J."/>
            <person name="Rosling A."/>
        </authorList>
    </citation>
    <scope>NUCLEOTIDE SEQUENCE</scope>
    <source>
        <strain evidence="1">CL356</strain>
    </source>
</reference>
<evidence type="ECO:0000313" key="1">
    <source>
        <dbReference type="EMBL" id="CAG8542601.1"/>
    </source>
</evidence>
<gene>
    <name evidence="1" type="ORF">ACOLOM_LOCUS4532</name>
</gene>
<evidence type="ECO:0000313" key="2">
    <source>
        <dbReference type="Proteomes" id="UP000789525"/>
    </source>
</evidence>